<dbReference type="SMART" id="SM00506">
    <property type="entry name" value="A1pp"/>
    <property type="match status" value="1"/>
</dbReference>
<evidence type="ECO:0000256" key="13">
    <source>
        <dbReference type="ARBA" id="ARBA00080860"/>
    </source>
</evidence>
<evidence type="ECO:0000256" key="7">
    <source>
        <dbReference type="ARBA" id="ARBA00023242"/>
    </source>
</evidence>
<dbReference type="CDD" id="cd02901">
    <property type="entry name" value="Macro_Poa1p-like"/>
    <property type="match status" value="1"/>
</dbReference>
<dbReference type="GeneTree" id="ENSGT00390000006988"/>
<dbReference type="GO" id="GO:0005694">
    <property type="term" value="C:chromosome"/>
    <property type="evidence" value="ECO:0007669"/>
    <property type="project" value="UniProtKB-SubCell"/>
</dbReference>
<evidence type="ECO:0000256" key="3">
    <source>
        <dbReference type="ARBA" id="ARBA00004642"/>
    </source>
</evidence>
<evidence type="ECO:0000256" key="5">
    <source>
        <dbReference type="ARBA" id="ARBA00022801"/>
    </source>
</evidence>
<evidence type="ECO:0000259" key="15">
    <source>
        <dbReference type="PROSITE" id="PS51154"/>
    </source>
</evidence>
<dbReference type="PROSITE" id="PS51154">
    <property type="entry name" value="MACRO"/>
    <property type="match status" value="1"/>
</dbReference>
<sequence>YPPEILENTPPPHTPRAWRASADSSRACSHSSHYACLARRREKSPAGSSRRGATIERNPPSGRARGTPFPLPRRIVGGHFRSLWGQPRVRFGSVTSTRAESGAAAYWGRGLGFPATGPFPGPRIVYVKGDLFACPQTDSLAHCISEDCRMGAGIAVHFKKKFGGVQELLNQQKKSGEVAVLKRDERYVYYLITKKRASHKPTYENLQKSLEAMKTHCLKNGVTDLSMPRIGCGLDRLQWEKVSAMIEEVFEGTDIRITVYTL</sequence>
<evidence type="ECO:0000256" key="1">
    <source>
        <dbReference type="ARBA" id="ARBA00004286"/>
    </source>
</evidence>
<reference evidence="16 17" key="1">
    <citation type="journal article" date="2011" name="Proc. Natl. Acad. Sci. U.S.A.">
        <title>Genetic diversity and population structure of the endangered marsupial Sarcophilus harrisii (Tasmanian devil).</title>
        <authorList>
            <person name="Miller W."/>
            <person name="Hayes V.M."/>
            <person name="Ratan A."/>
            <person name="Petersen D.C."/>
            <person name="Wittekindt N.E."/>
            <person name="Miller J."/>
            <person name="Walenz B."/>
            <person name="Knight J."/>
            <person name="Qi J."/>
            <person name="Zhao F."/>
            <person name="Wang Q."/>
            <person name="Bedoya-Reina O.C."/>
            <person name="Katiyar N."/>
            <person name="Tomsho L.P."/>
            <person name="Kasson L.M."/>
            <person name="Hardie R.A."/>
            <person name="Woodbridge P."/>
            <person name="Tindall E.A."/>
            <person name="Bertelsen M.F."/>
            <person name="Dixon D."/>
            <person name="Pyecroft S."/>
            <person name="Helgen K.M."/>
            <person name="Lesk A.M."/>
            <person name="Pringle T.H."/>
            <person name="Patterson N."/>
            <person name="Zhang Y."/>
            <person name="Kreiss A."/>
            <person name="Woods G.M."/>
            <person name="Jones M.E."/>
            <person name="Schuster S.C."/>
        </authorList>
    </citation>
    <scope>NUCLEOTIDE SEQUENCE [LARGE SCALE GENOMIC DNA]</scope>
</reference>
<dbReference type="SUPFAM" id="SSF52949">
    <property type="entry name" value="Macro domain-like"/>
    <property type="match status" value="1"/>
</dbReference>
<dbReference type="AlphaFoldDB" id="A0A7N4PTM8"/>
<dbReference type="FunCoup" id="A0A7N4PTM8">
    <property type="interactions" value="1094"/>
</dbReference>
<feature type="region of interest" description="Disordered" evidence="14">
    <location>
        <begin position="1"/>
        <end position="24"/>
    </location>
</feature>
<protein>
    <recommendedName>
        <fullName evidence="10">ADP-ribose glycohydrolase OARD1</fullName>
    </recommendedName>
    <alternativeName>
        <fullName evidence="12">O-acetyl-ADP-ribose deacetylase 1</fullName>
    </alternativeName>
    <alternativeName>
        <fullName evidence="11">Terminal ADP-ribose protein glycohydrolase 1</fullName>
    </alternativeName>
    <alternativeName>
        <fullName evidence="13">[Protein ADP-ribosylglutamate] hydrolase OARD1</fullName>
    </alternativeName>
</protein>
<evidence type="ECO:0000313" key="17">
    <source>
        <dbReference type="Proteomes" id="UP000007648"/>
    </source>
</evidence>
<reference evidence="16" key="2">
    <citation type="submission" date="2025-08" db="UniProtKB">
        <authorList>
            <consortium name="Ensembl"/>
        </authorList>
    </citation>
    <scope>IDENTIFICATION</scope>
</reference>
<gene>
    <name evidence="16" type="primary">OARD1</name>
</gene>
<dbReference type="Ensembl" id="ENSSHAT00000032706.1">
    <property type="protein sequence ID" value="ENSSHAP00000041816.1"/>
    <property type="gene ID" value="ENSSHAG00000029343.1"/>
</dbReference>
<dbReference type="GO" id="GO:0016787">
    <property type="term" value="F:hydrolase activity"/>
    <property type="evidence" value="ECO:0007669"/>
    <property type="project" value="UniProtKB-KW"/>
</dbReference>
<organism evidence="16 17">
    <name type="scientific">Sarcophilus harrisii</name>
    <name type="common">Tasmanian devil</name>
    <name type="synonym">Sarcophilus laniarius</name>
    <dbReference type="NCBI Taxonomy" id="9305"/>
    <lineage>
        <taxon>Eukaryota</taxon>
        <taxon>Metazoa</taxon>
        <taxon>Chordata</taxon>
        <taxon>Craniata</taxon>
        <taxon>Vertebrata</taxon>
        <taxon>Euteleostomi</taxon>
        <taxon>Mammalia</taxon>
        <taxon>Metatheria</taxon>
        <taxon>Dasyuromorphia</taxon>
        <taxon>Dasyuridae</taxon>
        <taxon>Sarcophilus</taxon>
    </lineage>
</organism>
<feature type="domain" description="Macro" evidence="15">
    <location>
        <begin position="111"/>
        <end position="262"/>
    </location>
</feature>
<dbReference type="Gene3D" id="3.40.220.10">
    <property type="entry name" value="Leucine Aminopeptidase, subunit E, domain 1"/>
    <property type="match status" value="1"/>
</dbReference>
<evidence type="ECO:0000256" key="11">
    <source>
        <dbReference type="ARBA" id="ARBA00075682"/>
    </source>
</evidence>
<dbReference type="GO" id="GO:0140291">
    <property type="term" value="P:peptidyl-glutamate ADP-deribosylation"/>
    <property type="evidence" value="ECO:0007669"/>
    <property type="project" value="TreeGrafter"/>
</dbReference>
<dbReference type="InParanoid" id="A0A7N4PTM8"/>
<keyword evidence="6" id="KW-0007">Acetylation</keyword>
<keyword evidence="5" id="KW-0378">Hydrolase</keyword>
<evidence type="ECO:0000313" key="16">
    <source>
        <dbReference type="Ensembl" id="ENSSHAP00000041816.1"/>
    </source>
</evidence>
<dbReference type="FunFam" id="3.40.220.10:FF:000007">
    <property type="entry name" value="O-acetyl-ADP-ribose deacetylase 1"/>
    <property type="match status" value="1"/>
</dbReference>
<feature type="compositionally biased region" description="Pro residues" evidence="14">
    <location>
        <begin position="1"/>
        <end position="14"/>
    </location>
</feature>
<evidence type="ECO:0000256" key="12">
    <source>
        <dbReference type="ARBA" id="ARBA00078888"/>
    </source>
</evidence>
<dbReference type="PANTHER" id="PTHR12521:SF0">
    <property type="entry name" value="ADP-RIBOSE GLYCOHYDROLASE OARD1"/>
    <property type="match status" value="1"/>
</dbReference>
<feature type="region of interest" description="Disordered" evidence="14">
    <location>
        <begin position="37"/>
        <end position="71"/>
    </location>
</feature>
<name>A0A7N4PTM8_SARHA</name>
<evidence type="ECO:0000256" key="4">
    <source>
        <dbReference type="ARBA" id="ARBA00022454"/>
    </source>
</evidence>
<dbReference type="GO" id="GO:0005654">
    <property type="term" value="C:nucleoplasm"/>
    <property type="evidence" value="ECO:0007669"/>
    <property type="project" value="UniProtKB-SubCell"/>
</dbReference>
<dbReference type="PANTHER" id="PTHR12521">
    <property type="entry name" value="PROTEIN C6ORF130"/>
    <property type="match status" value="1"/>
</dbReference>
<dbReference type="InterPro" id="IPR002589">
    <property type="entry name" value="Macro_dom"/>
</dbReference>
<dbReference type="GO" id="GO:0005730">
    <property type="term" value="C:nucleolus"/>
    <property type="evidence" value="ECO:0007669"/>
    <property type="project" value="UniProtKB-SubCell"/>
</dbReference>
<keyword evidence="17" id="KW-1185">Reference proteome</keyword>
<comment type="function">
    <text evidence="9">ADP-ribose glycohydrolase that hydrolyzes ADP-ribose and acts on different substrates, such as proteins ADP-ribosylated on glutamate and O-acetyl-ADP-D-ribose. Specifically acts as a glutamate mono-ADP-ribosylhydrolase by mediating the removal of mono-ADP-ribose attached to glutamate residues on proteins. Does not act on poly-ADP-ribosylated proteins: the poly-ADP-ribose chain of poly-ADP-ribosylated glutamate residues must by hydrolyzed into mono-ADP-ribosylated glutamate by PARG to become a substrate for OARD1. Deacetylates O-acetyl-ADP ribose, a signaling molecule generated by the deacetylation of acetylated lysine residues in histones and other proteins. Catalyzes the deacylation of O-acetyl-ADP-ribose, O-propionyl-ADP-ribose and O-butyryl-ADP-ribose, yielding ADP-ribose plus acetate, propionate and butyrate, respectively.</text>
</comment>
<evidence type="ECO:0000256" key="8">
    <source>
        <dbReference type="ARBA" id="ARBA00049015"/>
    </source>
</evidence>
<keyword evidence="4" id="KW-0158">Chromosome</keyword>
<evidence type="ECO:0000256" key="14">
    <source>
        <dbReference type="SAM" id="MobiDB-lite"/>
    </source>
</evidence>
<evidence type="ECO:0000256" key="9">
    <source>
        <dbReference type="ARBA" id="ARBA00058495"/>
    </source>
</evidence>
<dbReference type="InterPro" id="IPR043472">
    <property type="entry name" value="Macro_dom-like"/>
</dbReference>
<evidence type="ECO:0000256" key="2">
    <source>
        <dbReference type="ARBA" id="ARBA00004604"/>
    </source>
</evidence>
<evidence type="ECO:0000256" key="10">
    <source>
        <dbReference type="ARBA" id="ARBA00069725"/>
    </source>
</evidence>
<keyword evidence="7" id="KW-0539">Nucleus</keyword>
<accession>A0A7N4PTM8</accession>
<dbReference type="Proteomes" id="UP000007648">
    <property type="component" value="Unassembled WGS sequence"/>
</dbReference>
<comment type="catalytic activity">
    <reaction evidence="8">
        <text>alpha-NAD(+) + H2O = ADP-D-ribose + nicotinamide + H(+)</text>
        <dbReference type="Rhea" id="RHEA:68792"/>
        <dbReference type="ChEBI" id="CHEBI:15377"/>
        <dbReference type="ChEBI" id="CHEBI:15378"/>
        <dbReference type="ChEBI" id="CHEBI:17154"/>
        <dbReference type="ChEBI" id="CHEBI:57967"/>
        <dbReference type="ChEBI" id="CHEBI:77017"/>
    </reaction>
</comment>
<reference evidence="16" key="3">
    <citation type="submission" date="2025-09" db="UniProtKB">
        <authorList>
            <consortium name="Ensembl"/>
        </authorList>
    </citation>
    <scope>IDENTIFICATION</scope>
</reference>
<comment type="subcellular location">
    <subcellularLocation>
        <location evidence="1">Chromosome</location>
    </subcellularLocation>
    <subcellularLocation>
        <location evidence="2">Nucleus</location>
        <location evidence="2">Nucleolus</location>
    </subcellularLocation>
    <subcellularLocation>
        <location evidence="3">Nucleus</location>
        <location evidence="3">Nucleoplasm</location>
    </subcellularLocation>
</comment>
<dbReference type="InterPro" id="IPR050892">
    <property type="entry name" value="ADP-ribose_metab_enzymes"/>
</dbReference>
<evidence type="ECO:0000256" key="6">
    <source>
        <dbReference type="ARBA" id="ARBA00022990"/>
    </source>
</evidence>
<proteinExistence type="predicted"/>
<dbReference type="Pfam" id="PF01661">
    <property type="entry name" value="Macro"/>
    <property type="match status" value="1"/>
</dbReference>